<evidence type="ECO:0000313" key="4">
    <source>
        <dbReference type="Proteomes" id="UP000525205"/>
    </source>
</evidence>
<dbReference type="PANTHER" id="PTHR46766:SF1">
    <property type="entry name" value="GLUTAMINE-RICH PROTEIN 2"/>
    <property type="match status" value="1"/>
</dbReference>
<gene>
    <name evidence="3" type="primary">Qrich2</name>
    <name evidence="3" type="ORF">COCCOC_R02354</name>
</gene>
<accession>A0A7K8PV06</accession>
<sequence length="184" mass="21070">DEELLKRIQATVVQVQGDYEKLSSVTGNLLDDRHQKQKDIEALFQSLERLKKEKVDKEDLVLGIDVKADKSALAGKVSRTQFDASMERLNEMIQEMRSRVKGQEQGWHQVQQQLSAEMGSKLDRLELGPFRQQLEEHWKRILEQLKEKAPQTEADDAAGIKKQLLAHFHCLSCDRPLSMLVPGP</sequence>
<dbReference type="Proteomes" id="UP000525205">
    <property type="component" value="Unassembled WGS sequence"/>
</dbReference>
<feature type="coiled-coil region" evidence="1">
    <location>
        <begin position="33"/>
        <end position="60"/>
    </location>
</feature>
<evidence type="ECO:0000313" key="3">
    <source>
        <dbReference type="EMBL" id="NXE82584.1"/>
    </source>
</evidence>
<comment type="caution">
    <text evidence="3">The sequence shown here is derived from an EMBL/GenBank/DDBJ whole genome shotgun (WGS) entry which is preliminary data.</text>
</comment>
<dbReference type="AlphaFoldDB" id="A0A7K8PV06"/>
<protein>
    <submittedName>
        <fullName evidence="3">QRIC2 protein</fullName>
    </submittedName>
</protein>
<dbReference type="InterPro" id="IPR032013">
    <property type="entry name" value="DUF4795"/>
</dbReference>
<feature type="domain" description="DUF4795" evidence="2">
    <location>
        <begin position="1"/>
        <end position="184"/>
    </location>
</feature>
<reference evidence="3 4" key="1">
    <citation type="submission" date="2019-09" db="EMBL/GenBank/DDBJ databases">
        <title>Bird 10,000 Genomes (B10K) Project - Family phase.</title>
        <authorList>
            <person name="Zhang G."/>
        </authorList>
    </citation>
    <scope>NUCLEOTIDE SEQUENCE [LARGE SCALE GENOMIC DNA]</scope>
    <source>
        <strain evidence="3">B10K-CU-031-03</strain>
        <tissue evidence="3">Muscle</tissue>
    </source>
</reference>
<dbReference type="Pfam" id="PF16043">
    <property type="entry name" value="DUF4795"/>
    <property type="match status" value="1"/>
</dbReference>
<keyword evidence="4" id="KW-1185">Reference proteome</keyword>
<keyword evidence="1" id="KW-0175">Coiled coil</keyword>
<dbReference type="PANTHER" id="PTHR46766">
    <property type="entry name" value="GLUTAMINE-RICH PROTEIN 2"/>
    <property type="match status" value="1"/>
</dbReference>
<dbReference type="EMBL" id="VWPP01000624">
    <property type="protein sequence ID" value="NXE82584.1"/>
    <property type="molecule type" value="Genomic_DNA"/>
</dbReference>
<evidence type="ECO:0000259" key="2">
    <source>
        <dbReference type="Pfam" id="PF16043"/>
    </source>
</evidence>
<evidence type="ECO:0000256" key="1">
    <source>
        <dbReference type="SAM" id="Coils"/>
    </source>
</evidence>
<organism evidence="3 4">
    <name type="scientific">Cochlearius cochlearius</name>
    <name type="common">Boat-billed heron</name>
    <dbReference type="NCBI Taxonomy" id="110676"/>
    <lineage>
        <taxon>Eukaryota</taxon>
        <taxon>Metazoa</taxon>
        <taxon>Chordata</taxon>
        <taxon>Craniata</taxon>
        <taxon>Vertebrata</taxon>
        <taxon>Euteleostomi</taxon>
        <taxon>Archelosauria</taxon>
        <taxon>Archosauria</taxon>
        <taxon>Dinosauria</taxon>
        <taxon>Saurischia</taxon>
        <taxon>Theropoda</taxon>
        <taxon>Coelurosauria</taxon>
        <taxon>Aves</taxon>
        <taxon>Neognathae</taxon>
        <taxon>Neoaves</taxon>
        <taxon>Aequornithes</taxon>
        <taxon>Pelecaniformes</taxon>
        <taxon>Ardeidae</taxon>
        <taxon>Cochlearius</taxon>
    </lineage>
</organism>
<feature type="non-terminal residue" evidence="3">
    <location>
        <position position="184"/>
    </location>
</feature>
<name>A0A7K8PV06_COCCO</name>
<feature type="non-terminal residue" evidence="3">
    <location>
        <position position="1"/>
    </location>
</feature>
<proteinExistence type="predicted"/>